<dbReference type="GO" id="GO:0005694">
    <property type="term" value="C:chromosome"/>
    <property type="evidence" value="ECO:0007669"/>
    <property type="project" value="TreeGrafter"/>
</dbReference>
<dbReference type="InterPro" id="IPR003115">
    <property type="entry name" value="ParB_N"/>
</dbReference>
<dbReference type="PANTHER" id="PTHR33375">
    <property type="entry name" value="CHROMOSOME-PARTITIONING PROTEIN PARB-RELATED"/>
    <property type="match status" value="1"/>
</dbReference>
<evidence type="ECO:0000313" key="2">
    <source>
        <dbReference type="EMBL" id="ABW68172.1"/>
    </source>
</evidence>
<dbReference type="eggNOG" id="COG1475">
    <property type="taxonomic scope" value="Bacteria"/>
</dbReference>
<evidence type="ECO:0000259" key="1">
    <source>
        <dbReference type="SMART" id="SM00470"/>
    </source>
</evidence>
<dbReference type="SUPFAM" id="SSF110849">
    <property type="entry name" value="ParB/Sulfiredoxin"/>
    <property type="match status" value="1"/>
</dbReference>
<dbReference type="SUPFAM" id="SSF109709">
    <property type="entry name" value="KorB DNA-binding domain-like"/>
    <property type="match status" value="1"/>
</dbReference>
<dbReference type="EMBL" id="CP000859">
    <property type="protein sequence ID" value="ABW68172.1"/>
    <property type="molecule type" value="Genomic_DNA"/>
</dbReference>
<proteinExistence type="predicted"/>
<dbReference type="Gene3D" id="3.90.1530.10">
    <property type="entry name" value="Conserved hypothetical protein from pyrococcus furiosus pfu- 392566-001, ParB domain"/>
    <property type="match status" value="1"/>
</dbReference>
<feature type="domain" description="ParB-like N-terminal" evidence="1">
    <location>
        <begin position="8"/>
        <end position="101"/>
    </location>
</feature>
<dbReference type="Pfam" id="PF02195">
    <property type="entry name" value="ParB_N"/>
    <property type="match status" value="1"/>
</dbReference>
<dbReference type="Gene3D" id="1.10.10.2830">
    <property type="match status" value="1"/>
</dbReference>
<dbReference type="CDD" id="cd16387">
    <property type="entry name" value="ParB_N_Srx"/>
    <property type="match status" value="1"/>
</dbReference>
<dbReference type="AlphaFoldDB" id="A8ZVI5"/>
<dbReference type="InterPro" id="IPR050336">
    <property type="entry name" value="Chromosome_partition/occlusion"/>
</dbReference>
<accession>A8ZVI5</accession>
<dbReference type="SMART" id="SM00470">
    <property type="entry name" value="ParB"/>
    <property type="match status" value="1"/>
</dbReference>
<organism evidence="2 3">
    <name type="scientific">Desulfosudis oleivorans (strain DSM 6200 / JCM 39069 / Hxd3)</name>
    <name type="common">Desulfococcus oleovorans</name>
    <dbReference type="NCBI Taxonomy" id="96561"/>
    <lineage>
        <taxon>Bacteria</taxon>
        <taxon>Pseudomonadati</taxon>
        <taxon>Thermodesulfobacteriota</taxon>
        <taxon>Desulfobacteria</taxon>
        <taxon>Desulfobacterales</taxon>
        <taxon>Desulfosudaceae</taxon>
        <taxon>Desulfosudis</taxon>
    </lineage>
</organism>
<dbReference type="HOGENOM" id="CLU_074043_0_0_7"/>
<reference evidence="2 3" key="1">
    <citation type="submission" date="2007-10" db="EMBL/GenBank/DDBJ databases">
        <title>Complete sequence of Desulfococcus oleovorans Hxd3.</title>
        <authorList>
            <consortium name="US DOE Joint Genome Institute"/>
            <person name="Copeland A."/>
            <person name="Lucas S."/>
            <person name="Lapidus A."/>
            <person name="Barry K."/>
            <person name="Glavina del Rio T."/>
            <person name="Dalin E."/>
            <person name="Tice H."/>
            <person name="Pitluck S."/>
            <person name="Kiss H."/>
            <person name="Brettin T."/>
            <person name="Bruce D."/>
            <person name="Detter J.C."/>
            <person name="Han C."/>
            <person name="Schmutz J."/>
            <person name="Larimer F."/>
            <person name="Land M."/>
            <person name="Hauser L."/>
            <person name="Kyrpides N."/>
            <person name="Kim E."/>
            <person name="Wawrik B."/>
            <person name="Richardson P."/>
        </authorList>
    </citation>
    <scope>NUCLEOTIDE SEQUENCE [LARGE SCALE GENOMIC DNA]</scope>
    <source>
        <strain evidence="3">DSM 6200 / JCM 39069 / Hxd3</strain>
    </source>
</reference>
<keyword evidence="3" id="KW-1185">Reference proteome</keyword>
<dbReference type="STRING" id="96561.Dole_2368"/>
<name>A8ZVI5_DESOH</name>
<protein>
    <submittedName>
        <fullName evidence="2">ParB domain protein nuclease</fullName>
    </submittedName>
</protein>
<dbReference type="InterPro" id="IPR036086">
    <property type="entry name" value="ParB/Sulfiredoxin_sf"/>
</dbReference>
<dbReference type="PANTHER" id="PTHR33375:SF1">
    <property type="entry name" value="CHROMOSOME-PARTITIONING PROTEIN PARB-RELATED"/>
    <property type="match status" value="1"/>
</dbReference>
<sequence length="331" mass="36598">MSIRFSEHTIPLADIDMEDRSFRITTDADKPMAPLVASLSAVGLLSPPLLRPAKKNGFQVISGFRRLTALRHLGVVSASCRVVEGEADRLICQKLAVADNLCSRPLNLVEQALAVEKLFGLEKEMDRLCAVLSDLGMAANPTLVEKLRTLLSLPEPVLDHVARETIPLSSALLLAGMNGPDAQILAGVFANLRLGANKQREVAVLAREIAVREGISVADLFAQDKTLHGILNDTDADRGLQAARLRAFLEKRRFPALVQSRERYQELEKRLKLGRRVRLCPPSFFEGADFVLELTFSGMEEFRRHAALVNRLKEDRTLEAILSRSGDMDDV</sequence>
<dbReference type="GO" id="GO:0007059">
    <property type="term" value="P:chromosome segregation"/>
    <property type="evidence" value="ECO:0007669"/>
    <property type="project" value="TreeGrafter"/>
</dbReference>
<gene>
    <name evidence="2" type="ordered locus">Dole_2368</name>
</gene>
<dbReference type="KEGG" id="dol:Dole_2368"/>
<evidence type="ECO:0000313" key="3">
    <source>
        <dbReference type="Proteomes" id="UP000008561"/>
    </source>
</evidence>
<dbReference type="Proteomes" id="UP000008561">
    <property type="component" value="Chromosome"/>
</dbReference>